<accession>A0A0G4HZ01</accession>
<feature type="compositionally biased region" description="Gly residues" evidence="1">
    <location>
        <begin position="3617"/>
        <end position="3626"/>
    </location>
</feature>
<feature type="region of interest" description="Disordered" evidence="1">
    <location>
        <begin position="3617"/>
        <end position="3674"/>
    </location>
</feature>
<feature type="compositionally biased region" description="Low complexity" evidence="1">
    <location>
        <begin position="3627"/>
        <end position="3637"/>
    </location>
</feature>
<feature type="compositionally biased region" description="Low complexity" evidence="1">
    <location>
        <begin position="5443"/>
        <end position="5463"/>
    </location>
</feature>
<feature type="compositionally biased region" description="Basic and acidic residues" evidence="1">
    <location>
        <begin position="3663"/>
        <end position="3674"/>
    </location>
</feature>
<feature type="compositionally biased region" description="Basic and acidic residues" evidence="1">
    <location>
        <begin position="4465"/>
        <end position="4483"/>
    </location>
</feature>
<feature type="region of interest" description="Disordered" evidence="1">
    <location>
        <begin position="4755"/>
        <end position="4776"/>
    </location>
</feature>
<feature type="region of interest" description="Disordered" evidence="1">
    <location>
        <begin position="5437"/>
        <end position="5477"/>
    </location>
</feature>
<feature type="domain" description="PI3K/PI4K catalytic" evidence="2">
    <location>
        <begin position="4902"/>
        <end position="5269"/>
    </location>
</feature>
<gene>
    <name evidence="3" type="ORF">Cvel_9618</name>
</gene>
<dbReference type="InterPro" id="IPR011989">
    <property type="entry name" value="ARM-like"/>
</dbReference>
<dbReference type="PANTHER" id="PTHR11139:SF68">
    <property type="entry name" value="DNA-DEPENDENT PROTEIN KINASE CATALYTIC SUBUNIT"/>
    <property type="match status" value="1"/>
</dbReference>
<dbReference type="PROSITE" id="PS50290">
    <property type="entry name" value="PI3_4_KINASE_3"/>
    <property type="match status" value="1"/>
</dbReference>
<feature type="compositionally biased region" description="Low complexity" evidence="1">
    <location>
        <begin position="5360"/>
        <end position="5375"/>
    </location>
</feature>
<dbReference type="InterPro" id="IPR000403">
    <property type="entry name" value="PI3/4_kinase_cat_dom"/>
</dbReference>
<feature type="compositionally biased region" description="Low complexity" evidence="1">
    <location>
        <begin position="5225"/>
        <end position="5247"/>
    </location>
</feature>
<dbReference type="Gene3D" id="1.25.10.10">
    <property type="entry name" value="Leucine-rich Repeat Variant"/>
    <property type="match status" value="1"/>
</dbReference>
<feature type="region of interest" description="Disordered" evidence="1">
    <location>
        <begin position="4465"/>
        <end position="4487"/>
    </location>
</feature>
<dbReference type="GO" id="GO:0005634">
    <property type="term" value="C:nucleus"/>
    <property type="evidence" value="ECO:0007669"/>
    <property type="project" value="TreeGrafter"/>
</dbReference>
<feature type="region of interest" description="Disordered" evidence="1">
    <location>
        <begin position="1938"/>
        <end position="1959"/>
    </location>
</feature>
<dbReference type="InterPro" id="IPR050517">
    <property type="entry name" value="DDR_Repair_Kinase"/>
</dbReference>
<feature type="compositionally biased region" description="Low complexity" evidence="1">
    <location>
        <begin position="4765"/>
        <end position="4775"/>
    </location>
</feature>
<dbReference type="VEuPathDB" id="CryptoDB:Cvel_9618"/>
<dbReference type="InterPro" id="IPR036940">
    <property type="entry name" value="PI3/4_kinase_cat_sf"/>
</dbReference>
<feature type="compositionally biased region" description="Acidic residues" evidence="1">
    <location>
        <begin position="3557"/>
        <end position="3570"/>
    </location>
</feature>
<feature type="compositionally biased region" description="Gly residues" evidence="1">
    <location>
        <begin position="1422"/>
        <end position="1436"/>
    </location>
</feature>
<feature type="compositionally biased region" description="Gly residues" evidence="1">
    <location>
        <begin position="2669"/>
        <end position="2705"/>
    </location>
</feature>
<feature type="region of interest" description="Disordered" evidence="1">
    <location>
        <begin position="5342"/>
        <end position="5376"/>
    </location>
</feature>
<dbReference type="PANTHER" id="PTHR11139">
    <property type="entry name" value="ATAXIA TELANGIECTASIA MUTATED ATM -RELATED"/>
    <property type="match status" value="1"/>
</dbReference>
<feature type="compositionally biased region" description="Basic and acidic residues" evidence="1">
    <location>
        <begin position="5464"/>
        <end position="5475"/>
    </location>
</feature>
<dbReference type="InterPro" id="IPR046803">
    <property type="entry name" value="DNAPKcs_CC1-2"/>
</dbReference>
<dbReference type="GO" id="GO:0006303">
    <property type="term" value="P:double-strand break repair via nonhomologous end joining"/>
    <property type="evidence" value="ECO:0007669"/>
    <property type="project" value="InterPro"/>
</dbReference>
<feature type="region of interest" description="Disordered" evidence="1">
    <location>
        <begin position="3555"/>
        <end position="3583"/>
    </location>
</feature>
<evidence type="ECO:0000313" key="3">
    <source>
        <dbReference type="EMBL" id="CEM49797.1"/>
    </source>
</evidence>
<dbReference type="EMBL" id="CDMZ01004458">
    <property type="protein sequence ID" value="CEM49797.1"/>
    <property type="molecule type" value="Genomic_DNA"/>
</dbReference>
<dbReference type="SUPFAM" id="SSF56112">
    <property type="entry name" value="Protein kinase-like (PK-like)"/>
    <property type="match status" value="1"/>
</dbReference>
<dbReference type="Gene3D" id="3.30.1010.10">
    <property type="entry name" value="Phosphatidylinositol 3-kinase Catalytic Subunit, Chain A, domain 4"/>
    <property type="match status" value="1"/>
</dbReference>
<feature type="region of interest" description="Disordered" evidence="1">
    <location>
        <begin position="2075"/>
        <end position="2100"/>
    </location>
</feature>
<feature type="region of interest" description="Disordered" evidence="1">
    <location>
        <begin position="2664"/>
        <end position="2737"/>
    </location>
</feature>
<feature type="compositionally biased region" description="Acidic residues" evidence="1">
    <location>
        <begin position="2082"/>
        <end position="2100"/>
    </location>
</feature>
<dbReference type="Pfam" id="PF20500">
    <property type="entry name" value="DNA-PKcs_N"/>
    <property type="match status" value="1"/>
</dbReference>
<feature type="region of interest" description="Disordered" evidence="1">
    <location>
        <begin position="1533"/>
        <end position="1554"/>
    </location>
</feature>
<feature type="region of interest" description="Disordered" evidence="1">
    <location>
        <begin position="2321"/>
        <end position="2346"/>
    </location>
</feature>
<feature type="region of interest" description="Disordered" evidence="1">
    <location>
        <begin position="1858"/>
        <end position="1878"/>
    </location>
</feature>
<dbReference type="InterPro" id="IPR046804">
    <property type="entry name" value="DNA-PKcs_N"/>
</dbReference>
<protein>
    <recommendedName>
        <fullName evidence="2">PI3K/PI4K catalytic domain-containing protein</fullName>
    </recommendedName>
</protein>
<feature type="compositionally biased region" description="Polar residues" evidence="1">
    <location>
        <begin position="5255"/>
        <end position="5264"/>
    </location>
</feature>
<name>A0A0G4HZ01_9ALVE</name>
<feature type="region of interest" description="Disordered" evidence="1">
    <location>
        <begin position="1411"/>
        <end position="1443"/>
    </location>
</feature>
<dbReference type="SMART" id="SM00146">
    <property type="entry name" value="PI3Kc"/>
    <property type="match status" value="1"/>
</dbReference>
<dbReference type="Gene3D" id="1.10.1070.11">
    <property type="entry name" value="Phosphatidylinositol 3-/4-kinase, catalytic domain"/>
    <property type="match status" value="1"/>
</dbReference>
<feature type="compositionally biased region" description="Basic and acidic residues" evidence="1">
    <location>
        <begin position="2334"/>
        <end position="2345"/>
    </location>
</feature>
<feature type="region of interest" description="Disordered" evidence="1">
    <location>
        <begin position="860"/>
        <end position="884"/>
    </location>
</feature>
<feature type="compositionally biased region" description="Basic and acidic residues" evidence="1">
    <location>
        <begin position="777"/>
        <end position="790"/>
    </location>
</feature>
<evidence type="ECO:0000256" key="1">
    <source>
        <dbReference type="SAM" id="MobiDB-lite"/>
    </source>
</evidence>
<feature type="region of interest" description="Disordered" evidence="1">
    <location>
        <begin position="2228"/>
        <end position="2259"/>
    </location>
</feature>
<dbReference type="GO" id="GO:0000723">
    <property type="term" value="P:telomere maintenance"/>
    <property type="evidence" value="ECO:0007669"/>
    <property type="project" value="TreeGrafter"/>
</dbReference>
<dbReference type="Pfam" id="PF00454">
    <property type="entry name" value="PI3_PI4_kinase"/>
    <property type="match status" value="1"/>
</dbReference>
<dbReference type="Pfam" id="PF20502">
    <property type="entry name" value="DNAPKcs_CC1-2"/>
    <property type="match status" value="1"/>
</dbReference>
<feature type="region of interest" description="Disordered" evidence="1">
    <location>
        <begin position="53"/>
        <end position="92"/>
    </location>
</feature>
<feature type="compositionally biased region" description="Low complexity" evidence="1">
    <location>
        <begin position="742"/>
        <end position="757"/>
    </location>
</feature>
<dbReference type="InterPro" id="IPR003152">
    <property type="entry name" value="FATC_dom"/>
</dbReference>
<feature type="compositionally biased region" description="Basic and acidic residues" evidence="1">
    <location>
        <begin position="56"/>
        <end position="83"/>
    </location>
</feature>
<reference evidence="3" key="1">
    <citation type="submission" date="2014-11" db="EMBL/GenBank/DDBJ databases">
        <authorList>
            <person name="Otto D Thomas"/>
            <person name="Naeem Raeece"/>
        </authorList>
    </citation>
    <scope>NUCLEOTIDE SEQUENCE</scope>
</reference>
<feature type="region of interest" description="Disordered" evidence="1">
    <location>
        <begin position="689"/>
        <end position="790"/>
    </location>
</feature>
<dbReference type="InterPro" id="IPR016024">
    <property type="entry name" value="ARM-type_fold"/>
</dbReference>
<proteinExistence type="predicted"/>
<dbReference type="GO" id="GO:0004674">
    <property type="term" value="F:protein serine/threonine kinase activity"/>
    <property type="evidence" value="ECO:0007669"/>
    <property type="project" value="TreeGrafter"/>
</dbReference>
<sequence>MRVYLFVRSTQYVHAQKTAVTLLKLDESSKVKVKAAELISALLSLAKSLKLPAEGGRGERKQRQQQRERERLGSGAAADREGNGDGGAGALLPGSDPSVGLSDLVENHILKPLKTWKTTELTAGVRGALLSLLGQCAELFPDEFVQPGRGWVKDSAAILVGALQKQVDGRETSIVLTAGTLSGLDSFLHRFSEHILGPSAVGGKERGTALYSQIAILAGASQDETSRYAAQIAALKLLSHHASLFITQLSADVSAAAAADSSGRSVGGKKVKVLAEPVKKEGGGSLSVELSAAGEAVRKGIIGKLAEAAVSKNQSLSSAARSALDEVLLRIAASQVSARIQTKREEGGCKEGGVLPGTQKEGKKRKAAAAFGKGEGSAGYDEDKSEAVLSALADFFENRLLSAALKIHARSSNRSAASASSSASVAVTYGERDTAEALMSARSLGILSAALVTTQGPFIVSQHLALLLEVLEGSQESAIDTAALHVTGLVKALALMIRSAHRAVPGPLLARAARGVLPLFENYRGAFSWRRRDFAEALLAFLAALLRVARSARDAALPVADGPSEMGFDIQGASVRGGGDLGTLLGQGDDALGDEALALLDEDVGGVGRESAASLALRAEEWIDGLVQTGLVFTILDGRDNRGDALQADRDRDNVGGGLSSLRILWRDFFLNSASRDIVSACVLESGARRPVSVEEEEEEKEGEGQEGTGDVGDSSPFAETERFSWNEDPSPVEAAAETWEGLGRAVSASASSSATRGGRGDGQASAVQPETSGEETLDRHGSAEYRHASVEVSEVQERVAESLARSALGLFRQGLSNDLLLRRQREERRRQFQMELAGGESHRSRASLLLTFSSLSSLDSNSQSQSQQSQRSGGSADSQAAAAAAGVREAGGATHGMRLATFDLAFLSEQTEVNGALVSHLGQLLEVVFGESRKVGFLAPWLDAFLRVAADALSGSGGEPPPSGLFVMMRLMLMAHAQADRKRAGSEQKDQLTFKQRQPTLWRRLRRFLSRVAGDLSQYEEDRIYEALREAAQAAAACQRSTLPLLFQILNAPAGGSGSLEGGQAGGAGLTGRDLRRARRRLRREKAQRGRAVVQVVGDGQGESDDVLEEDEDELAEDSREVLCRRVIRYLGSLGGRAAAFAEASIQTASLAKSKKSALDRDGPAGPGFPFARGMQGGAGGAGRHRHPQFEEVAFEIPFKGSVCQINVGAVVDRVSEVALKSPDRQLRSSATEFLHAVTQFFIGQISGGARTEERKEAVVALFRDIFPVLLGVGSSADPLPQQILRPLLLQLSRWTASEKGKAVSEAVTDCLIEKLGDKTSKTLRELAGQCLAEFLKYVCKQRALRVSSLESQLQKLFDALDHPDPFRRMGGAATLQAFMPTMQADAEIVNLFALKSLCHVLSALRASRQTGRSPGQGCESVGGRGNGAGGGSGGSQASQQSGSGAVDLANVLVALIGRHRRSLSKGLGEIQFDRLVEVPKERPSVKDLQTLLQILWREALLSSCPASRDFSRHAVLLLCDGREADGRRQVQAQPLHGKRERGGTGAQAGGTSRAEWARLTLEAEEDHSHTERQNLLSSLACLQSVSCSSSHSPGDEKEREVVEEAIERACSAFAVVCRILDSVVWLQEMGVLSCEDIETLPLGKEVAKVVEALRGEECVFVWTSESGKGVSEIDQQQTQLSEVLEHDEIRKRGAEMVTLLGRVLSLSADGKGKGCMDLDSLLGGSGGQKAKGKESASHTLFTFPLSHRNGVERRDVLEACGGALKRVERSLHGGRERVNDALTLWLNEREEFDLKRRAALRTGLATDSSETADVLFFESLQRDGFDVLGGGAGRSRGEGERSDLEQLRFRESRANGAGAVGSELRDFRDSGGSSDPTETVERLECYLDLLEVLHEVSLFPLGTPGGTQVTEEGGEVSFNFFVQDSLECLRKMNASTAGGRRMGSRRGGQRRMTSSSSASSIQQDIFCHALCRFLALAVKSRDASDETEKEEPVRVLFALAGVPRRKLSSDLLQKLGSLLLQRLSDVCGACVRSVSQTVPGGTWGGPTDWVPSLWECFGIFDVFLECLKRVSSTKDGERGPEDEEGDTEDDSGGQEEAEDERLEVARGLCTAVKALHPLVDRLKAFNEKDASKAGMRQHKAATALVLRLVALISNASRLRFFLAFLGESREGLDCLKGVNEMYATLMEAPKLNSRQRAFVLRSLAPLPFRVWNVLLDGGDGSIWGGGEAAENGSKRARGGGGRSTGSRQGRRGRVDAREGGAGVAVALRASLEQTHNIVAEQFPIKSTDPWGSQADADAFRQLLGAVLEALVQCVDVPPGGLRESTGAGGSATEERLPKGEKEPPSSLLECLWSTLRESAHAERLTVDRHVARFLQRAARSSEVARKVFNDTFKAFNDTGTDNRAQENLRVALGEKVLLPLAWELEPSDLVHCWASQWKELQKYVLQAASARNTLSISALGGVREAVDSTSVKLECIATALGFLELCHCRLPSERIRQEVTTKLYGSPGPQLMKELFPALMKVVGKKGIQTLSEVGWESLSKSVTQGFFTRAFGCLCAMISATQSKAALYSDGLFGAPPWALCLGEFDEKRFSFRASASFPRQIRSGYSLQYYGTASVAALFPNDHLNSVTQTRRQGVNANSRLGGVLAAGVGGSSLSLSLSQSVGSSEGGGGRGWMGGSGSIGGSLGGEGGSLSLGGDGGGAGTTLEGLSNVTPSRSGGGRRGSGGRRSRAMGRGNPFLDAARETALGTLKSTLQVLGEEPSSFTISASQAFTEGQGEAQGGDRLARARAAAAVSGSVVLSQLVTAGAGGTLTGTSDGDARGWAGWGEWLHGGEGDSDGDSVSTTLQLQGRLLGRAVERSDDGRIVWRGDWLDADAINSEPLLPVLLRTLDVMHLRFGEQWEQQGTTEDRQKGRLPLPDYLRQWMHQAMHVEGSFLIRLLLLRIICLRPQYFAPFADGIFPFLSETCTHRSFGVRDEIHFVFRDALQTVLEFNNYVPSPRCHDSASAVFNLLVRNATHPDSYLRKIHVQIVRLLAERWRSFLVPDRPTLVRMLRVMPDRAKRMTEKDAGAFRQVGLLVCAALIEFAGLDPTSPSGGRVGADGDVSMSDDTAAMDAEGTEFLNALVGNLTFGDRKVSALCAEVCGLLLCRHPNADLDAKCVEAMGKIVKAEVSDSSGDRMRTPRAAKLLDCLASHYPLLLVGPDEDGSGCGAWRRLFQRAVGLLLNRSTHSKEERVCLLSTLQDVCSVGISSVSVGRPESSEALTDSLEKCFAKLPRLTRETALKSLFDSRGQRDDVITSMRSKWAILFDDSDSQVQRAASMLLLSLLPTMSADDMESALPPLFRTMSSHTDPQCRAAFLDCCVWLFRFSPLEQLRTELKPHLTRFPFRSDLEGTDAALSSLLLPVVLERLEKFWTQSAGDATGLPNSFVPRIIALFSTFFCSASEDVFVQSAAHLLLAKTEKGDRYDDPYVDTPLGEAGAAGRGERELMVDPSALHLGGGGISSGGRRVLQLRDSMATVGMEGGDSASGDLILQTLAGTLGGGAATLQSIRQNDEEAMREEDAADEEQQAQMNQQQGGRGASGLLSTLRVVSGPLSSYAAPFGAETLSLGFGSPGDAGAGGGVPPGSQGVRRGPPTGFASSAAPRRVRMQMRGGEDAAGGGREEGAKQEGADLDPKLRARFRAMRMAERKGGAAAQRIAESRGEGLGTRRVRLARKYRVGELPDVRVTRRDLLEPLIACCGDAGVAVEVMLAVSTDVYLHRCSVQEKKEFSWSAVEALVTSCGPGEARGGEAALALLGSANRGKKLRSAADTLAVSFLHRLLLSLPEVLAERRLRVRENEKRAKEEGLEETGFSLPADQQDVVDCRAVHHTATASMNWLSGALLLEQMLTALLAPPPHVRGARGGASRRGDANAGGAPSVTVAPLLAHLHELMELLKEDSLQRGCAHLLCVASLDEEEDQADFRTSEQHRALLLLSRSAGGSRRETLEVKKVLEGVVAVKASDEDADMLGGDEKEEGGPEKQWQQHIFSESLLQVLDQMSRWESVCTAARLDDFAAASAGDSGLSSSTEGGGVRLSDLGMTIVGRSALGLEVHSQWEGPKLLEDMEDVDVPEERLEEVLDGLVRSLEKGGTRDPSRGGGGGAGTVSTGAAAVRLHFFGGIHSLLQGQTDAAKLLLLKGQQMFLTGWRQLPPLAISSRRSLLSSLPLLLELHASVKRGRLSTSAVPNSESNSATNPLPTDVDFQTTVDLSLARLAGMLREGGSSTDKAVAAERMQRAGQWWRAAGDSALRCRNAAGAEAMVNRMREFQKNRLGLRELELVVRMKMCEFTAQHEAEKCERIVQYVKGELRRREKEAEGGKKNTEIAELELIVVGCRHAALSILMDRVRSPLVNLGEEGQGQEVGGLQAASKFVENWPGVWKEAVGLQAKRGQFPDQGWQLRMGMEMASLSDFLLAALKEAQVREASRESGVKKERGRSGREVPEASENPGTMELRIAFCRAVVEGLGRAPASAFAVRRKQGHQRNRGTKADALQTALVCEKTMHERLPKVFEIVASACASSEENAKKEERDRLVRTLRGLLPSVPSWLFLRWLNQMLSWIAFETPDGSADASSFSSLFSPVVDTLVSKYPQGLAFPLLLASKTSPESDALSSHADRLRSLCPLLGSFAAAVEVVTSPDVRVRTVFREAFEAAFAEKTGGPERLRSALRPIWNTFWADLVEPEAFHELGTKVGYMTTRFAREVSKVCEDKLTRRSSENWRGGRGGSSSSSSSSAGSAVSPAWRDACLEKVVKLGTYDNFKKGFLAELEKRDFLQKTQQGVDETKLEHICVWLRDLDTFLLQQSDEEAEAIAEGGQDWVKGVQRSSGSVGSRGGGIPESFLEVPGQYKGIREPQAHLHVKVVRVQKKVKVMRSKQRPKKIDLLGDDEKEHPFLMKGGDDLRLDLRIEQLLGVVNDLVADRSSSSSSLFYQAAAAEDGLAQTPGAFGEGPAISRLPAVCTYEVIATAPQYGFLEWVDGTLPLKALVESALPLSCFTHESGGAVSSRVLMSTKACDAYRKGLTSAGPAWEAVMKADRKASLERYRRAAAELPCFCLARRMWQCAISPEAFWVLRSNFASSLGAFSAVGYVLGIGDRHLENFLVSTSTFNLVPIDFGYSFGQGVRLPIPELVPFRLSQNLVGAFPAVERAQIDSLHGGGESVSSAPLRLPSLTSRLGPAGESQRGIGGLLSASLSSEGDSPSGFGSQLSFLGGAEGGDGSQTEIEQTGTEGLAVSGPFSDRLCSVMAAMREQAHRGILLSICTVFMNEPLVDWEKEATRKFNRGKLALRQDEVGGHEDDEEATVAMDAGRGGGASKEKEKASGWGVSSSKGQSGPSSMLSTAAKRISAVRLRVMERKLMGDSPEDILMEELEDSDIPFATRLPSVPQFRELLRVATEISQRAGAGGEASQSQRPQASASSVRASGRGSQRQDRNRQEELRALSPAEQALTLLKLASDPAVLGRAWTGWTSFA</sequence>
<feature type="region of interest" description="Disordered" evidence="1">
    <location>
        <begin position="5225"/>
        <end position="5268"/>
    </location>
</feature>
<organism evidence="3">
    <name type="scientific">Chromera velia CCMP2878</name>
    <dbReference type="NCBI Taxonomy" id="1169474"/>
    <lineage>
        <taxon>Eukaryota</taxon>
        <taxon>Sar</taxon>
        <taxon>Alveolata</taxon>
        <taxon>Colpodellida</taxon>
        <taxon>Chromeraceae</taxon>
        <taxon>Chromera</taxon>
    </lineage>
</organism>
<dbReference type="SMART" id="SM01343">
    <property type="entry name" value="FATC"/>
    <property type="match status" value="1"/>
</dbReference>
<dbReference type="InterPro" id="IPR011009">
    <property type="entry name" value="Kinase-like_dom_sf"/>
</dbReference>
<evidence type="ECO:0000259" key="2">
    <source>
        <dbReference type="PROSITE" id="PS50290"/>
    </source>
</evidence>
<dbReference type="SUPFAM" id="SSF48371">
    <property type="entry name" value="ARM repeat"/>
    <property type="match status" value="3"/>
</dbReference>